<dbReference type="GO" id="GO:0004674">
    <property type="term" value="F:protein serine/threonine kinase activity"/>
    <property type="evidence" value="ECO:0007669"/>
    <property type="project" value="TreeGrafter"/>
</dbReference>
<dbReference type="AlphaFoldDB" id="A0A0R0CND5"/>
<evidence type="ECO:0000256" key="2">
    <source>
        <dbReference type="ARBA" id="ARBA00022741"/>
    </source>
</evidence>
<dbReference type="SUPFAM" id="SSF48452">
    <property type="entry name" value="TPR-like"/>
    <property type="match status" value="3"/>
</dbReference>
<protein>
    <recommendedName>
        <fullName evidence="5">Protein kinase domain-containing protein</fullName>
    </recommendedName>
</protein>
<keyword evidence="2" id="KW-0547">Nucleotide-binding</keyword>
<keyword evidence="7" id="KW-1185">Reference proteome</keyword>
<dbReference type="InterPro" id="IPR011009">
    <property type="entry name" value="Kinase-like_dom_sf"/>
</dbReference>
<dbReference type="SUPFAM" id="SSF56112">
    <property type="entry name" value="Protein kinase-like (PK-like)"/>
    <property type="match status" value="1"/>
</dbReference>
<evidence type="ECO:0000259" key="5">
    <source>
        <dbReference type="PROSITE" id="PS50011"/>
    </source>
</evidence>
<evidence type="ECO:0000313" key="7">
    <source>
        <dbReference type="Proteomes" id="UP000051863"/>
    </source>
</evidence>
<feature type="domain" description="Protein kinase" evidence="5">
    <location>
        <begin position="80"/>
        <end position="339"/>
    </location>
</feature>
<dbReference type="SMART" id="SM00220">
    <property type="entry name" value="S_TKc"/>
    <property type="match status" value="1"/>
</dbReference>
<accession>A0A0R0CND5</accession>
<dbReference type="RefSeq" id="WP_057628805.1">
    <property type="nucleotide sequence ID" value="NZ_LDJJ01000036.1"/>
</dbReference>
<gene>
    <name evidence="6" type="ORF">ABB27_11350</name>
</gene>
<organism evidence="6 7">
    <name type="scientific">Stenotrophomonas terrae</name>
    <dbReference type="NCBI Taxonomy" id="405446"/>
    <lineage>
        <taxon>Bacteria</taxon>
        <taxon>Pseudomonadati</taxon>
        <taxon>Pseudomonadota</taxon>
        <taxon>Gammaproteobacteria</taxon>
        <taxon>Lysobacterales</taxon>
        <taxon>Lysobacteraceae</taxon>
        <taxon>Stenotrophomonas</taxon>
    </lineage>
</organism>
<keyword evidence="1" id="KW-0808">Transferase</keyword>
<keyword evidence="3" id="KW-0418">Kinase</keyword>
<sequence length="917" mass="100302">MGGERWRQVRELFDAICELPCEQWPQAIAAGSADPVVREEVLQLLRSQTVGLSRVSNRLDTALARALAPELGVGERLGPWRLTERIAHGGMGTVFKAERADGLYQRTVAIKLLHGMPGATEVELLGAERQVLADLQLANVARLYDGGTTPDGHPYLVMEYIDGVPLDRWCAEQGLGLQERLTLFLEVCSIVRSAHEQLVLHCDLKPPNVLVQANGQPVLLDFGLAQLLNEARDKRDSGYCTPGYASPELIAGHNVGAASDVYSLGVMLVEILSTRACTREEGNAAEAVPAASACAPADLPWRRRLRGDLDAIAARACASDISQRYRSVEALMADLRRYLELQPVLARDGGRLYPLGKALRRNWQVVAIVMGVSSLLAVFVLGLWQTRRQAQEEAVIAQQVSNFMVGMFETADPFLRTERGAEQLTSRQLLDKATLQVARDLSDAPAQLARMRAVLGVAYQNAGASHQADRLLQQAYGGFMDPRVARPMDAANVLADLSVQKTLDGDGEQGMQLAAQGLDLVGRRGPAVVQARLYSAKGLALVNQQHFDLGEAEFDKAMALYQNTAEVDVAAEINELSYNKGLMYLRWGRQASAEREFRQMLGNLHGRRTTLGLAAEMRLAQIFREQGEYDQALPLLQSGMQHALELYGAESSFVRQQYDGLADLYRDSGDYSAAELNYQKRNALSARLDGPDSVEYSMGLFNYASLKELRGEFAAAEGLYRQAWLIRKQKLGEDSPTSLRAETGLATLLMRQGRMGEAGAMLMHADKGLSLSLPADAPGRVEAHLNRIDWHVRSGQLAQAQALLDAMRSPAAEDLQLRLLNIRADLAERMGEGAQTLALRRTALEFAGARQGRNSAAVAAAGLALAESLLQLGHAQLAKQELQRVLLLMARLQVSGSADRRKVEGLLLLAEQNLQGR</sequence>
<dbReference type="PROSITE" id="PS00108">
    <property type="entry name" value="PROTEIN_KINASE_ST"/>
    <property type="match status" value="1"/>
</dbReference>
<dbReference type="CDD" id="cd14014">
    <property type="entry name" value="STKc_PknB_like"/>
    <property type="match status" value="1"/>
</dbReference>
<dbReference type="PANTHER" id="PTHR43289:SF34">
    <property type="entry name" value="SERINE_THREONINE-PROTEIN KINASE YBDM-RELATED"/>
    <property type="match status" value="1"/>
</dbReference>
<dbReference type="PATRIC" id="fig|405446.3.peg.1768"/>
<dbReference type="OrthoDB" id="9801841at2"/>
<dbReference type="InterPro" id="IPR011990">
    <property type="entry name" value="TPR-like_helical_dom_sf"/>
</dbReference>
<dbReference type="InterPro" id="IPR008271">
    <property type="entry name" value="Ser/Thr_kinase_AS"/>
</dbReference>
<dbReference type="EMBL" id="LDJJ01000036">
    <property type="protein sequence ID" value="KRG67057.1"/>
    <property type="molecule type" value="Genomic_DNA"/>
</dbReference>
<comment type="caution">
    <text evidence="6">The sequence shown here is derived from an EMBL/GenBank/DDBJ whole genome shotgun (WGS) entry which is preliminary data.</text>
</comment>
<reference evidence="6 7" key="1">
    <citation type="submission" date="2015-05" db="EMBL/GenBank/DDBJ databases">
        <title>Genome sequencing and analysis of members of genus Stenotrophomonas.</title>
        <authorList>
            <person name="Patil P.P."/>
            <person name="Midha S."/>
            <person name="Patil P.B."/>
        </authorList>
    </citation>
    <scope>NUCLEOTIDE SEQUENCE [LARGE SCALE GENOMIC DNA]</scope>
    <source>
        <strain evidence="6 7">DSM 18941</strain>
    </source>
</reference>
<dbReference type="PANTHER" id="PTHR43289">
    <property type="entry name" value="MITOGEN-ACTIVATED PROTEIN KINASE KINASE KINASE 20-RELATED"/>
    <property type="match status" value="1"/>
</dbReference>
<dbReference type="GO" id="GO:0005524">
    <property type="term" value="F:ATP binding"/>
    <property type="evidence" value="ECO:0007669"/>
    <property type="project" value="UniProtKB-KW"/>
</dbReference>
<dbReference type="Gene3D" id="3.30.200.20">
    <property type="entry name" value="Phosphorylase Kinase, domain 1"/>
    <property type="match status" value="1"/>
</dbReference>
<evidence type="ECO:0000313" key="6">
    <source>
        <dbReference type="EMBL" id="KRG67057.1"/>
    </source>
</evidence>
<evidence type="ECO:0000256" key="3">
    <source>
        <dbReference type="ARBA" id="ARBA00022777"/>
    </source>
</evidence>
<dbReference type="InterPro" id="IPR000719">
    <property type="entry name" value="Prot_kinase_dom"/>
</dbReference>
<dbReference type="Gene3D" id="1.25.40.10">
    <property type="entry name" value="Tetratricopeptide repeat domain"/>
    <property type="match status" value="2"/>
</dbReference>
<evidence type="ECO:0000256" key="1">
    <source>
        <dbReference type="ARBA" id="ARBA00022679"/>
    </source>
</evidence>
<keyword evidence="4" id="KW-0067">ATP-binding</keyword>
<dbReference type="Gene3D" id="1.10.510.10">
    <property type="entry name" value="Transferase(Phosphotransferase) domain 1"/>
    <property type="match status" value="1"/>
</dbReference>
<evidence type="ECO:0000256" key="4">
    <source>
        <dbReference type="ARBA" id="ARBA00022840"/>
    </source>
</evidence>
<dbReference type="PROSITE" id="PS50011">
    <property type="entry name" value="PROTEIN_KINASE_DOM"/>
    <property type="match status" value="1"/>
</dbReference>
<dbReference type="Pfam" id="PF13424">
    <property type="entry name" value="TPR_12"/>
    <property type="match status" value="1"/>
</dbReference>
<name>A0A0R0CND5_9GAMM</name>
<dbReference type="Proteomes" id="UP000051863">
    <property type="component" value="Unassembled WGS sequence"/>
</dbReference>
<dbReference type="Pfam" id="PF00069">
    <property type="entry name" value="Pkinase"/>
    <property type="match status" value="1"/>
</dbReference>
<proteinExistence type="predicted"/>